<evidence type="ECO:0000313" key="3">
    <source>
        <dbReference type="Proteomes" id="UP000619788"/>
    </source>
</evidence>
<organism evidence="2 3">
    <name type="scientific">Planobispora siamensis</name>
    <dbReference type="NCBI Taxonomy" id="936338"/>
    <lineage>
        <taxon>Bacteria</taxon>
        <taxon>Bacillati</taxon>
        <taxon>Actinomycetota</taxon>
        <taxon>Actinomycetes</taxon>
        <taxon>Streptosporangiales</taxon>
        <taxon>Streptosporangiaceae</taxon>
        <taxon>Planobispora</taxon>
    </lineage>
</organism>
<sequence length="174" mass="17671">MVRLRDFAGRFRPAGVPGAAAPAGVPADRATGPTAELEPVFAALTGVHARCAGIRALAEADARDTLAAADDRAAAVLATARSRADAERAQAAAVTRDRMSAESRTATETARRQAEALRARAASLVPGEVERVVARVRSLATDPGATQPTANPDAVGTAVTTAVDPDAGKRANGP</sequence>
<dbReference type="Proteomes" id="UP000619788">
    <property type="component" value="Unassembled WGS sequence"/>
</dbReference>
<name>A0A8J3SL94_9ACTN</name>
<keyword evidence="3" id="KW-1185">Reference proteome</keyword>
<gene>
    <name evidence="2" type="ORF">Psi01_69520</name>
</gene>
<proteinExistence type="predicted"/>
<dbReference type="RefSeq" id="WP_204068370.1">
    <property type="nucleotide sequence ID" value="NZ_BOOJ01000064.1"/>
</dbReference>
<dbReference type="EMBL" id="BOOJ01000064">
    <property type="protein sequence ID" value="GIH96322.1"/>
    <property type="molecule type" value="Genomic_DNA"/>
</dbReference>
<evidence type="ECO:0000313" key="2">
    <source>
        <dbReference type="EMBL" id="GIH96322.1"/>
    </source>
</evidence>
<accession>A0A8J3SL94</accession>
<dbReference type="AlphaFoldDB" id="A0A8J3SL94"/>
<reference evidence="2 3" key="1">
    <citation type="submission" date="2021-01" db="EMBL/GenBank/DDBJ databases">
        <title>Whole genome shotgun sequence of Planobispora siamensis NBRC 107568.</title>
        <authorList>
            <person name="Komaki H."/>
            <person name="Tamura T."/>
        </authorList>
    </citation>
    <scope>NUCLEOTIDE SEQUENCE [LARGE SCALE GENOMIC DNA]</scope>
    <source>
        <strain evidence="2 3">NBRC 107568</strain>
    </source>
</reference>
<evidence type="ECO:0000256" key="1">
    <source>
        <dbReference type="SAM" id="MobiDB-lite"/>
    </source>
</evidence>
<comment type="caution">
    <text evidence="2">The sequence shown here is derived from an EMBL/GenBank/DDBJ whole genome shotgun (WGS) entry which is preliminary data.</text>
</comment>
<protein>
    <submittedName>
        <fullName evidence="2">Uncharacterized protein</fullName>
    </submittedName>
</protein>
<feature type="region of interest" description="Disordered" evidence="1">
    <location>
        <begin position="140"/>
        <end position="174"/>
    </location>
</feature>